<evidence type="ECO:0000256" key="1">
    <source>
        <dbReference type="SAM" id="MobiDB-lite"/>
    </source>
</evidence>
<protein>
    <submittedName>
        <fullName evidence="2">Uncharacterized protein</fullName>
    </submittedName>
</protein>
<sequence>MVDRSNSSTESDVERLRRGEAAARMRRADRNAPDRSRRMSDVEAVRCGVWPPLNWVR</sequence>
<name>A0A2S6H0S6_9PSEU</name>
<evidence type="ECO:0000313" key="2">
    <source>
        <dbReference type="EMBL" id="PPK71092.1"/>
    </source>
</evidence>
<feature type="compositionally biased region" description="Basic and acidic residues" evidence="1">
    <location>
        <begin position="12"/>
        <end position="41"/>
    </location>
</feature>
<proteinExistence type="predicted"/>
<accession>A0A2S6H0S6</accession>
<organism evidence="2 3">
    <name type="scientific">Actinokineospora auranticolor</name>
    <dbReference type="NCBI Taxonomy" id="155976"/>
    <lineage>
        <taxon>Bacteria</taxon>
        <taxon>Bacillati</taxon>
        <taxon>Actinomycetota</taxon>
        <taxon>Actinomycetes</taxon>
        <taxon>Pseudonocardiales</taxon>
        <taxon>Pseudonocardiaceae</taxon>
        <taxon>Actinokineospora</taxon>
    </lineage>
</organism>
<feature type="compositionally biased region" description="Polar residues" evidence="1">
    <location>
        <begin position="1"/>
        <end position="10"/>
    </location>
</feature>
<dbReference type="AlphaFoldDB" id="A0A2S6H0S6"/>
<keyword evidence="3" id="KW-1185">Reference proteome</keyword>
<evidence type="ECO:0000313" key="3">
    <source>
        <dbReference type="Proteomes" id="UP000239203"/>
    </source>
</evidence>
<dbReference type="RefSeq" id="WP_181043257.1">
    <property type="nucleotide sequence ID" value="NZ_CP154825.1"/>
</dbReference>
<reference evidence="2 3" key="1">
    <citation type="submission" date="2018-02" db="EMBL/GenBank/DDBJ databases">
        <title>Genomic Encyclopedia of Archaeal and Bacterial Type Strains, Phase II (KMG-II): from individual species to whole genera.</title>
        <authorList>
            <person name="Goeker M."/>
        </authorList>
    </citation>
    <scope>NUCLEOTIDE SEQUENCE [LARGE SCALE GENOMIC DNA]</scope>
    <source>
        <strain evidence="2 3">YU 961-1</strain>
    </source>
</reference>
<dbReference type="Proteomes" id="UP000239203">
    <property type="component" value="Unassembled WGS sequence"/>
</dbReference>
<gene>
    <name evidence="2" type="ORF">CLV40_101278</name>
</gene>
<feature type="region of interest" description="Disordered" evidence="1">
    <location>
        <begin position="1"/>
        <end position="41"/>
    </location>
</feature>
<comment type="caution">
    <text evidence="2">The sequence shown here is derived from an EMBL/GenBank/DDBJ whole genome shotgun (WGS) entry which is preliminary data.</text>
</comment>
<dbReference type="EMBL" id="PTIX01000001">
    <property type="protein sequence ID" value="PPK71092.1"/>
    <property type="molecule type" value="Genomic_DNA"/>
</dbReference>